<dbReference type="InterPro" id="IPR003018">
    <property type="entry name" value="GAF"/>
</dbReference>
<dbReference type="Pfam" id="PF02954">
    <property type="entry name" value="HTH_8"/>
    <property type="match status" value="1"/>
</dbReference>
<evidence type="ECO:0000259" key="6">
    <source>
        <dbReference type="PROSITE" id="PS50045"/>
    </source>
</evidence>
<organism evidence="7">
    <name type="scientific">Cupriavidus pinatubonensis (strain JMP 134 / LMG 1197)</name>
    <name type="common">Cupriavidus necator (strain JMP 134)</name>
    <dbReference type="NCBI Taxonomy" id="264198"/>
    <lineage>
        <taxon>Bacteria</taxon>
        <taxon>Pseudomonadati</taxon>
        <taxon>Pseudomonadota</taxon>
        <taxon>Betaproteobacteria</taxon>
        <taxon>Burkholderiales</taxon>
        <taxon>Burkholderiaceae</taxon>
        <taxon>Cupriavidus</taxon>
    </lineage>
</organism>
<dbReference type="InterPro" id="IPR025662">
    <property type="entry name" value="Sigma_54_int_dom_ATP-bd_1"/>
</dbReference>
<evidence type="ECO:0000256" key="4">
    <source>
        <dbReference type="ARBA" id="ARBA00023125"/>
    </source>
</evidence>
<dbReference type="GO" id="GO:0043565">
    <property type="term" value="F:sequence-specific DNA binding"/>
    <property type="evidence" value="ECO:0007669"/>
    <property type="project" value="InterPro"/>
</dbReference>
<evidence type="ECO:0000256" key="2">
    <source>
        <dbReference type="ARBA" id="ARBA00022840"/>
    </source>
</evidence>
<reference evidence="7" key="1">
    <citation type="submission" date="2005-08" db="EMBL/GenBank/DDBJ databases">
        <title>Complete sequence of a megaplasmid of Ralstonia eutropha JMP134.</title>
        <authorList>
            <person name="Copeland A."/>
            <person name="Lucas S."/>
            <person name="Lapidus A."/>
            <person name="Barry K."/>
            <person name="Detter J.C."/>
            <person name="Glavina T."/>
            <person name="Hammon N."/>
            <person name="Israni S."/>
            <person name="Pitluck S."/>
            <person name="Goltsman E."/>
            <person name="Martinez M."/>
            <person name="Vergez L."/>
            <person name="Larimer F."/>
            <person name="Land M."/>
            <person name="Lykidis A."/>
            <person name="Richardson P."/>
        </authorList>
    </citation>
    <scope>NUCLEOTIDE SEQUENCE [LARGE SCALE GENOMIC DNA]</scope>
    <source>
        <strain evidence="7">JMP134</strain>
        <plasmid evidence="7">megaplasmid</plasmid>
    </source>
</reference>
<feature type="domain" description="Sigma-54 factor interaction" evidence="6">
    <location>
        <begin position="361"/>
        <end position="591"/>
    </location>
</feature>
<sequence>MGLRLLEPINPDHPMPFSRCGTLIPRIGDEPLVASAWERFVQDPSLDVAGVRSVVLASWQRSRSEAVDPARHSAPGAASDRIRRLQRQNRDFCDAARPALEGLRDVLQECGTLIMLCDAGGTILRIDGGSGVRSAGEGINLAAGGCWNEEVIGTNAIGTAIATRTPVQIHANEHFCLDVKRWTCAAAPIIDPLSGALLGVVDVSGVKETLHGHTLGLVLAAAKQIEGELARRDGALHERLLTKAIDSFIRYANDYVVLVDARGRVIRANGNAPLALEMHGVNLPKGIGTQLPGLNLALPDIDRTCQRPQWLCPEWLHPVKDHEGTLGTMLVIPLTARQNRPAISLPAAWTPSAESDAFGDIIGQSEILQATKARARRLAPLDLPVLLLGETGAGKELFARALHQASHRSLGPFVAVNCGALSRELLASELFGYVDGAFTGARRGGLPGKFEQAEGGTLFLDEIGEMPLDMQPHLLRVLQDGIVVRLGDTRERRVSVRVIAATNRDMQGEITARRFREDLYHRLCAVTLELPALRDRPGDIDAVVQHLNNKLARKYGCGPKQLDPAVHQALLSYRWPGNIRELQNAFEVMFALCEGDTIDSSQLPPAIASMVNNPLSIPPSKSMAFSAGSLEEMERQAILSAIADSHGNISMAARTLGISRSTLYVKLAGMRDRTANS</sequence>
<dbReference type="SUPFAM" id="SSF55781">
    <property type="entry name" value="GAF domain-like"/>
    <property type="match status" value="1"/>
</dbReference>
<dbReference type="CDD" id="cd00009">
    <property type="entry name" value="AAA"/>
    <property type="match status" value="1"/>
</dbReference>
<evidence type="ECO:0000313" key="7">
    <source>
        <dbReference type="EMBL" id="AAZ65485.1"/>
    </source>
</evidence>
<dbReference type="PROSITE" id="PS00675">
    <property type="entry name" value="SIGMA54_INTERACT_1"/>
    <property type="match status" value="1"/>
</dbReference>
<dbReference type="PROSITE" id="PS00676">
    <property type="entry name" value="SIGMA54_INTERACT_2"/>
    <property type="match status" value="1"/>
</dbReference>
<evidence type="ECO:0000256" key="5">
    <source>
        <dbReference type="ARBA" id="ARBA00023163"/>
    </source>
</evidence>
<keyword evidence="4" id="KW-0238">DNA-binding</keyword>
<evidence type="ECO:0000256" key="3">
    <source>
        <dbReference type="ARBA" id="ARBA00023015"/>
    </source>
</evidence>
<dbReference type="InterPro" id="IPR009057">
    <property type="entry name" value="Homeodomain-like_sf"/>
</dbReference>
<dbReference type="Gene3D" id="1.10.10.60">
    <property type="entry name" value="Homeodomain-like"/>
    <property type="match status" value="1"/>
</dbReference>
<keyword evidence="1" id="KW-0547">Nucleotide-binding</keyword>
<dbReference type="KEGG" id="reu:Reut_C6170"/>
<dbReference type="PRINTS" id="PR01590">
    <property type="entry name" value="HTHFIS"/>
</dbReference>
<dbReference type="SMART" id="SM00382">
    <property type="entry name" value="AAA"/>
    <property type="match status" value="1"/>
</dbReference>
<geneLocation type="plasmid" evidence="7">
    <name>megaplasmid</name>
</geneLocation>
<dbReference type="PROSITE" id="PS50045">
    <property type="entry name" value="SIGMA54_INTERACT_4"/>
    <property type="match status" value="1"/>
</dbReference>
<dbReference type="Pfam" id="PF00158">
    <property type="entry name" value="Sigma54_activat"/>
    <property type="match status" value="1"/>
</dbReference>
<proteinExistence type="predicted"/>
<protein>
    <submittedName>
        <fullName evidence="7">GAF modulated sigma54 specific transcriptional regulator, Fis family</fullName>
    </submittedName>
</protein>
<dbReference type="InterPro" id="IPR027417">
    <property type="entry name" value="P-loop_NTPase"/>
</dbReference>
<dbReference type="PROSITE" id="PS00688">
    <property type="entry name" value="SIGMA54_INTERACT_3"/>
    <property type="match status" value="1"/>
</dbReference>
<keyword evidence="5" id="KW-0804">Transcription</keyword>
<dbReference type="InterPro" id="IPR029016">
    <property type="entry name" value="GAF-like_dom_sf"/>
</dbReference>
<gene>
    <name evidence="7" type="ordered locus">Reut_C6170</name>
</gene>
<keyword evidence="2" id="KW-0067">ATP-binding</keyword>
<dbReference type="FunFam" id="3.40.50.300:FF:000006">
    <property type="entry name" value="DNA-binding transcriptional regulator NtrC"/>
    <property type="match status" value="1"/>
</dbReference>
<dbReference type="OrthoDB" id="9761705at2"/>
<dbReference type="Gene3D" id="1.10.8.60">
    <property type="match status" value="1"/>
</dbReference>
<dbReference type="Gene3D" id="3.30.450.40">
    <property type="match status" value="1"/>
</dbReference>
<accession>Q46MZ0</accession>
<keyword evidence="3" id="KW-0805">Transcription regulation</keyword>
<dbReference type="InterPro" id="IPR058031">
    <property type="entry name" value="AAA_lid_NorR"/>
</dbReference>
<dbReference type="GO" id="GO:0006355">
    <property type="term" value="P:regulation of DNA-templated transcription"/>
    <property type="evidence" value="ECO:0007669"/>
    <property type="project" value="InterPro"/>
</dbReference>
<dbReference type="SUPFAM" id="SSF52540">
    <property type="entry name" value="P-loop containing nucleoside triphosphate hydrolases"/>
    <property type="match status" value="1"/>
</dbReference>
<dbReference type="eggNOG" id="COG3284">
    <property type="taxonomic scope" value="Bacteria"/>
</dbReference>
<dbReference type="InterPro" id="IPR025944">
    <property type="entry name" value="Sigma_54_int_dom_CS"/>
</dbReference>
<dbReference type="InterPro" id="IPR025943">
    <property type="entry name" value="Sigma_54_int_dom_ATP-bd_2"/>
</dbReference>
<dbReference type="InterPro" id="IPR002078">
    <property type="entry name" value="Sigma_54_int"/>
</dbReference>
<dbReference type="SUPFAM" id="SSF46689">
    <property type="entry name" value="Homeodomain-like"/>
    <property type="match status" value="1"/>
</dbReference>
<dbReference type="GO" id="GO:0005524">
    <property type="term" value="F:ATP binding"/>
    <property type="evidence" value="ECO:0007669"/>
    <property type="project" value="UniProtKB-KW"/>
</dbReference>
<dbReference type="Pfam" id="PF25601">
    <property type="entry name" value="AAA_lid_14"/>
    <property type="match status" value="1"/>
</dbReference>
<dbReference type="HOGENOM" id="CLU_000445_8_12_4"/>
<dbReference type="Gene3D" id="3.40.50.300">
    <property type="entry name" value="P-loop containing nucleotide triphosphate hydrolases"/>
    <property type="match status" value="1"/>
</dbReference>
<dbReference type="InterPro" id="IPR003593">
    <property type="entry name" value="AAA+_ATPase"/>
</dbReference>
<dbReference type="InterPro" id="IPR002197">
    <property type="entry name" value="HTH_Fis"/>
</dbReference>
<dbReference type="PANTHER" id="PTHR32071">
    <property type="entry name" value="TRANSCRIPTIONAL REGULATORY PROTEIN"/>
    <property type="match status" value="1"/>
</dbReference>
<name>Q46MZ0_CUPPJ</name>
<dbReference type="EMBL" id="CP000092">
    <property type="protein sequence ID" value="AAZ65485.1"/>
    <property type="molecule type" value="Genomic_DNA"/>
</dbReference>
<dbReference type="AlphaFoldDB" id="Q46MZ0"/>
<keyword evidence="7" id="KW-0614">Plasmid</keyword>
<dbReference type="Pfam" id="PF01590">
    <property type="entry name" value="GAF"/>
    <property type="match status" value="1"/>
</dbReference>
<evidence type="ECO:0000256" key="1">
    <source>
        <dbReference type="ARBA" id="ARBA00022741"/>
    </source>
</evidence>